<name>A0ABD0KI58_9CAEN</name>
<accession>A0ABD0KI58</accession>
<dbReference type="Proteomes" id="UP001519460">
    <property type="component" value="Unassembled WGS sequence"/>
</dbReference>
<keyword evidence="4" id="KW-1185">Reference proteome</keyword>
<keyword evidence="2" id="KW-0812">Transmembrane</keyword>
<feature type="region of interest" description="Disordered" evidence="1">
    <location>
        <begin position="1"/>
        <end position="35"/>
    </location>
</feature>
<evidence type="ECO:0000256" key="2">
    <source>
        <dbReference type="SAM" id="Phobius"/>
    </source>
</evidence>
<dbReference type="EMBL" id="JACVVK020000172">
    <property type="protein sequence ID" value="KAK7486855.1"/>
    <property type="molecule type" value="Genomic_DNA"/>
</dbReference>
<feature type="transmembrane region" description="Helical" evidence="2">
    <location>
        <begin position="97"/>
        <end position="117"/>
    </location>
</feature>
<gene>
    <name evidence="3" type="ORF">BaRGS_00021826</name>
</gene>
<dbReference type="AlphaFoldDB" id="A0ABD0KI58"/>
<reference evidence="3 4" key="1">
    <citation type="journal article" date="2023" name="Sci. Data">
        <title>Genome assembly of the Korean intertidal mud-creeper Batillaria attramentaria.</title>
        <authorList>
            <person name="Patra A.K."/>
            <person name="Ho P.T."/>
            <person name="Jun S."/>
            <person name="Lee S.J."/>
            <person name="Kim Y."/>
            <person name="Won Y.J."/>
        </authorList>
    </citation>
    <scope>NUCLEOTIDE SEQUENCE [LARGE SCALE GENOMIC DNA]</scope>
    <source>
        <strain evidence="3">Wonlab-2016</strain>
    </source>
</reference>
<evidence type="ECO:0000313" key="3">
    <source>
        <dbReference type="EMBL" id="KAK7486855.1"/>
    </source>
</evidence>
<comment type="caution">
    <text evidence="3">The sequence shown here is derived from an EMBL/GenBank/DDBJ whole genome shotgun (WGS) entry which is preliminary data.</text>
</comment>
<feature type="compositionally biased region" description="Basic and acidic residues" evidence="1">
    <location>
        <begin position="9"/>
        <end position="19"/>
    </location>
</feature>
<keyword evidence="2" id="KW-1133">Transmembrane helix</keyword>
<evidence type="ECO:0000256" key="1">
    <source>
        <dbReference type="SAM" id="MobiDB-lite"/>
    </source>
</evidence>
<sequence length="148" mass="16562">MGTAPPHVQKREEEFQRGREARRKRKRKEDPSSKAIAVTPTLSRGTRELRVQILVIWYRGHGHPGCFLGMLVLCPVRRQGEDNSLSSVVELVQETTIAFVLSPICFTVLVSFIFLSAGRPGCLPCQLSSLFRPSVDIDKTLNIFLGRG</sequence>
<protein>
    <submittedName>
        <fullName evidence="3">Uncharacterized protein</fullName>
    </submittedName>
</protein>
<proteinExistence type="predicted"/>
<keyword evidence="2" id="KW-0472">Membrane</keyword>
<evidence type="ECO:0000313" key="4">
    <source>
        <dbReference type="Proteomes" id="UP001519460"/>
    </source>
</evidence>
<organism evidence="3 4">
    <name type="scientific">Batillaria attramentaria</name>
    <dbReference type="NCBI Taxonomy" id="370345"/>
    <lineage>
        <taxon>Eukaryota</taxon>
        <taxon>Metazoa</taxon>
        <taxon>Spiralia</taxon>
        <taxon>Lophotrochozoa</taxon>
        <taxon>Mollusca</taxon>
        <taxon>Gastropoda</taxon>
        <taxon>Caenogastropoda</taxon>
        <taxon>Sorbeoconcha</taxon>
        <taxon>Cerithioidea</taxon>
        <taxon>Batillariidae</taxon>
        <taxon>Batillaria</taxon>
    </lineage>
</organism>